<dbReference type="Proteomes" id="UP000077202">
    <property type="component" value="Unassembled WGS sequence"/>
</dbReference>
<comment type="caution">
    <text evidence="3">The sequence shown here is derived from an EMBL/GenBank/DDBJ whole genome shotgun (WGS) entry which is preliminary data.</text>
</comment>
<dbReference type="SUPFAM" id="SSF81383">
    <property type="entry name" value="F-box domain"/>
    <property type="match status" value="1"/>
</dbReference>
<dbReference type="PANTHER" id="PTHR31672:SF2">
    <property type="entry name" value="F-BOX DOMAIN-CONTAINING PROTEIN"/>
    <property type="match status" value="1"/>
</dbReference>
<dbReference type="InterPro" id="IPR015915">
    <property type="entry name" value="Kelch-typ_b-propeller"/>
</dbReference>
<protein>
    <recommendedName>
        <fullName evidence="2">F-box domain-containing protein</fullName>
    </recommendedName>
</protein>
<feature type="region of interest" description="Disordered" evidence="1">
    <location>
        <begin position="147"/>
        <end position="169"/>
    </location>
</feature>
<reference evidence="3" key="1">
    <citation type="submission" date="2016-03" db="EMBL/GenBank/DDBJ databases">
        <title>Mechanisms controlling the formation of the plant cell surface in tip-growing cells are functionally conserved among land plants.</title>
        <authorList>
            <person name="Honkanen S."/>
            <person name="Jones V.A."/>
            <person name="Morieri G."/>
            <person name="Champion C."/>
            <person name="Hetherington A.J."/>
            <person name="Kelly S."/>
            <person name="Saint-Marcoux D."/>
            <person name="Proust H."/>
            <person name="Prescott H."/>
            <person name="Dolan L."/>
        </authorList>
    </citation>
    <scope>NUCLEOTIDE SEQUENCE [LARGE SCALE GENOMIC DNA]</scope>
    <source>
        <tissue evidence="3">Whole gametophyte</tissue>
    </source>
</reference>
<dbReference type="Gene3D" id="1.20.1280.50">
    <property type="match status" value="1"/>
</dbReference>
<dbReference type="InterPro" id="IPR036047">
    <property type="entry name" value="F-box-like_dom_sf"/>
</dbReference>
<feature type="region of interest" description="Disordered" evidence="1">
    <location>
        <begin position="1"/>
        <end position="33"/>
    </location>
</feature>
<dbReference type="SMART" id="SM00256">
    <property type="entry name" value="FBOX"/>
    <property type="match status" value="1"/>
</dbReference>
<evidence type="ECO:0000256" key="1">
    <source>
        <dbReference type="SAM" id="MobiDB-lite"/>
    </source>
</evidence>
<dbReference type="Gene3D" id="2.120.10.80">
    <property type="entry name" value="Kelch-type beta propeller"/>
    <property type="match status" value="1"/>
</dbReference>
<proteinExistence type="predicted"/>
<dbReference type="InterPro" id="IPR011043">
    <property type="entry name" value="Gal_Oxase/kelch_b-propeller"/>
</dbReference>
<dbReference type="EMBL" id="LVLJ01000698">
    <property type="protein sequence ID" value="OAE32988.1"/>
    <property type="molecule type" value="Genomic_DNA"/>
</dbReference>
<keyword evidence="4" id="KW-1185">Reference proteome</keyword>
<evidence type="ECO:0000259" key="2">
    <source>
        <dbReference type="PROSITE" id="PS50181"/>
    </source>
</evidence>
<name>A0A176WIF2_MARPO</name>
<dbReference type="InterPro" id="IPR001810">
    <property type="entry name" value="F-box_dom"/>
</dbReference>
<dbReference type="InterPro" id="IPR050796">
    <property type="entry name" value="SCF_F-box_component"/>
</dbReference>
<dbReference type="Pfam" id="PF00646">
    <property type="entry name" value="F-box"/>
    <property type="match status" value="1"/>
</dbReference>
<organism evidence="3 4">
    <name type="scientific">Marchantia polymorpha subsp. ruderalis</name>
    <dbReference type="NCBI Taxonomy" id="1480154"/>
    <lineage>
        <taxon>Eukaryota</taxon>
        <taxon>Viridiplantae</taxon>
        <taxon>Streptophyta</taxon>
        <taxon>Embryophyta</taxon>
        <taxon>Marchantiophyta</taxon>
        <taxon>Marchantiopsida</taxon>
        <taxon>Marchantiidae</taxon>
        <taxon>Marchantiales</taxon>
        <taxon>Marchantiaceae</taxon>
        <taxon>Marchantia</taxon>
    </lineage>
</organism>
<feature type="domain" description="F-box" evidence="2">
    <location>
        <begin position="171"/>
        <end position="216"/>
    </location>
</feature>
<evidence type="ECO:0000313" key="3">
    <source>
        <dbReference type="EMBL" id="OAE32988.1"/>
    </source>
</evidence>
<dbReference type="PROSITE" id="PS50181">
    <property type="entry name" value="FBOX"/>
    <property type="match status" value="1"/>
</dbReference>
<evidence type="ECO:0000313" key="4">
    <source>
        <dbReference type="Proteomes" id="UP000077202"/>
    </source>
</evidence>
<gene>
    <name evidence="3" type="ORF">AXG93_673s1660</name>
</gene>
<accession>A0A176WIF2</accession>
<sequence length="574" mass="64934">MRGTRSRKAQQSGVNLLDRQKETRVPAPRSESAHQLIGVRRSDSYSRILSGRKEGRKHASQSRNADNNIAAEARAVQNGGASGAMRIHLPNVHFQLFEPENWSGDRASHSRAQWCQSASSVTGIRSITKCLLKARCARHCSLQSSERREASASRKSRKTLRPEMDRDEGDDSIWESLPDEVVEKVLFLLSARELLQLRLVCKRWLQLIDSPAFDKACTHRPAFLISGEHCTGERGTTAFVYNTYQHKWYELRVSSLRFRNRVCDGSSIVDLGPWKDGIRVINRVTGSTLRELPLPAPSVLPPRPSGTSIHPWNRKVSLVVQSSSSFTVISAGSLKEPDRRDFNQFHVYDSISNKWEAGGEVPQLQNFSFMHEPYGRGQLVMAACGPFVYHVVIVDRGGPCPGYRLLAFDLKRRMWIVMPGSLPATIHQKKRTTLFVSKSSVVLVLQRDLEEADCMRNGHWAPDVFSWDVTGSPDVQAWSEVSVSRPPTNLEFLPDEDEDYAFPHFRYKILCLGKGDYIMFVCHRAWGSQVLVYDMYTRAWTLTNFGVNDLDWTVSDLSFVQVPVLSDSEPILSR</sequence>
<dbReference type="PANTHER" id="PTHR31672">
    <property type="entry name" value="BNACNNG10540D PROTEIN"/>
    <property type="match status" value="1"/>
</dbReference>
<dbReference type="SUPFAM" id="SSF50965">
    <property type="entry name" value="Galactose oxidase, central domain"/>
    <property type="match status" value="1"/>
</dbReference>
<dbReference type="AlphaFoldDB" id="A0A176WIF2"/>